<dbReference type="InterPro" id="IPR050781">
    <property type="entry name" value="CWC22_splicing_factor"/>
</dbReference>
<dbReference type="SMART" id="SM00544">
    <property type="entry name" value="MA3"/>
    <property type="match status" value="1"/>
</dbReference>
<dbReference type="Pfam" id="PF02854">
    <property type="entry name" value="MIF4G"/>
    <property type="match status" value="1"/>
</dbReference>
<feature type="region of interest" description="Disordered" evidence="4">
    <location>
        <begin position="30"/>
        <end position="278"/>
    </location>
</feature>
<feature type="compositionally biased region" description="Basic and acidic residues" evidence="4">
    <location>
        <begin position="240"/>
        <end position="276"/>
    </location>
</feature>
<dbReference type="Proteomes" id="UP001152885">
    <property type="component" value="Unassembled WGS sequence"/>
</dbReference>
<evidence type="ECO:0000256" key="4">
    <source>
        <dbReference type="SAM" id="MobiDB-lite"/>
    </source>
</evidence>
<dbReference type="SMART" id="SM00543">
    <property type="entry name" value="MIF4G"/>
    <property type="match status" value="1"/>
</dbReference>
<reference evidence="6" key="1">
    <citation type="submission" date="2022-12" db="EMBL/GenBank/DDBJ databases">
        <authorList>
            <person name="Brejova B."/>
        </authorList>
    </citation>
    <scope>NUCLEOTIDE SEQUENCE</scope>
</reference>
<evidence type="ECO:0000313" key="7">
    <source>
        <dbReference type="Proteomes" id="UP001152885"/>
    </source>
</evidence>
<comment type="subcellular location">
    <subcellularLocation>
        <location evidence="1">Nucleus</location>
        <location evidence="1">Nucleolus</location>
    </subcellularLocation>
</comment>
<protein>
    <recommendedName>
        <fullName evidence="5">MI domain-containing protein</fullName>
    </recommendedName>
</protein>
<feature type="compositionally biased region" description="Acidic residues" evidence="4">
    <location>
        <begin position="133"/>
        <end position="158"/>
    </location>
</feature>
<dbReference type="OrthoDB" id="361797at2759"/>
<comment type="caution">
    <text evidence="6">The sequence shown here is derived from an EMBL/GenBank/DDBJ whole genome shotgun (WGS) entry which is preliminary data.</text>
</comment>
<evidence type="ECO:0000313" key="6">
    <source>
        <dbReference type="EMBL" id="CAI5755588.1"/>
    </source>
</evidence>
<keyword evidence="7" id="KW-1185">Reference proteome</keyword>
<feature type="domain" description="MI" evidence="5">
    <location>
        <begin position="759"/>
        <end position="887"/>
    </location>
</feature>
<dbReference type="PANTHER" id="PTHR18034:SF4">
    <property type="entry name" value="NUCLEOLAR MIF4G DOMAIN-CONTAINING PROTEIN 1"/>
    <property type="match status" value="1"/>
</dbReference>
<dbReference type="InterPro" id="IPR003890">
    <property type="entry name" value="MIF4G-like_typ-3"/>
</dbReference>
<feature type="compositionally biased region" description="Basic and acidic residues" evidence="4">
    <location>
        <begin position="72"/>
        <end position="85"/>
    </location>
</feature>
<gene>
    <name evidence="6" type="ORF">CANVERA_P0105</name>
</gene>
<feature type="compositionally biased region" description="Basic and acidic residues" evidence="4">
    <location>
        <begin position="159"/>
        <end position="183"/>
    </location>
</feature>
<dbReference type="GO" id="GO:0005730">
    <property type="term" value="C:nucleolus"/>
    <property type="evidence" value="ECO:0007669"/>
    <property type="project" value="UniProtKB-SubCell"/>
</dbReference>
<dbReference type="GO" id="GO:0042274">
    <property type="term" value="P:ribosomal small subunit biogenesis"/>
    <property type="evidence" value="ECO:0007669"/>
    <property type="project" value="TreeGrafter"/>
</dbReference>
<sequence>MVKLDDDLKSNTIRLPEKLLNQVLINNYENNDNDERFRKKRKGGPNISRKDKRKQERELKKQKRAKKPNQITKDKITYNKSEKKGKSPKNVKFATKNEDENDEEDPMEALRKLKEKKNGSNKKSEIRVVKEDDLQDDDLSDFDGDENFDEDDIEEDPLEALKKLKEKKNGSKKPSEVRIVKEDDLQDDDFSDFDEVDEDIEEDPLEALRKLKERKNTSKKNSEVKIVNENELDDEEDDFFNFKEEEEPIKPSKKEKKTQKSEKPVLPPQDRDLFRQDDEDIEYYAKKLGLKNGKKSKLTKVDENDEIGGLLDGLDLDFESEEEEEEEEEKEEEESEEEESVVPAGKRIFEQDDDDIEYHAKKLGLKNGKRSKLSKEDEFDEIGGLLDGLEFDFEKEDNGETEEAEQSEQSESESEPDDEARQKENPCVAPGTDEPIEGELTTTQKYIPPALRKKMALEQGNQVSEETLQLRKSIKGPLNKLSEANIGTIVNELQRLYMSNPRQILNEEITSIILDSIIQQGRILDTFVYLHACVIVALYKLQGIDFGAYFIQELIEKFEKYNQEASKSKESSNLISLLSSLYTFQLISSKLLYDIIKNLITDLNENNADILLRLTRNSGNQMRSDDPSSLKDIVILINEKYANLPKELNNTRIQFLIETISSLKNNKLKILNEANHQLTIRLKKFLGGISNITDPIQVNLEDIHNVSTRGKWWLIGSAWKGNDEEKFVQDVDTTAMNDIIDTAEPNWMELAKLQRMNTDIRRAIFISIMSANDYIEAMTKLDKLSLKRSQEREIPRVLTHCAIMEPSYNPYYGVLANKLCDSHSFRKTFQFMFWDLVKELDGMSEESQFNEDDEETKLRKILNLGRFYGSLLAENSIPLHNLRTINFLTLSSDTQLLLEVLFVSFFDQIGKRSKKNSVGAGMKSIKGDMIAVKFDDKILVERVIKAKDQTTLLRGLQYFLQEKVKSSDVINGQKQIMRVKWGVDAMFDIIDEFLRDAE</sequence>
<name>A0A9W4TRN0_9ASCO</name>
<feature type="region of interest" description="Disordered" evidence="4">
    <location>
        <begin position="295"/>
        <end position="354"/>
    </location>
</feature>
<dbReference type="InterPro" id="IPR016024">
    <property type="entry name" value="ARM-type_fold"/>
</dbReference>
<accession>A0A9W4TRN0</accession>
<feature type="compositionally biased region" description="Acidic residues" evidence="4">
    <location>
        <begin position="389"/>
        <end position="418"/>
    </location>
</feature>
<dbReference type="PANTHER" id="PTHR18034">
    <property type="entry name" value="CELL CYCLE CONTROL PROTEIN CWF22-RELATED"/>
    <property type="match status" value="1"/>
</dbReference>
<dbReference type="Pfam" id="PF02847">
    <property type="entry name" value="MA3"/>
    <property type="match status" value="1"/>
</dbReference>
<dbReference type="PROSITE" id="PS51366">
    <property type="entry name" value="MI"/>
    <property type="match status" value="1"/>
</dbReference>
<dbReference type="InterPro" id="IPR003891">
    <property type="entry name" value="Initiation_fac_eIF4g_MI"/>
</dbReference>
<evidence type="ECO:0000256" key="1">
    <source>
        <dbReference type="ARBA" id="ARBA00004604"/>
    </source>
</evidence>
<evidence type="ECO:0000256" key="3">
    <source>
        <dbReference type="ARBA" id="ARBA00023242"/>
    </source>
</evidence>
<feature type="region of interest" description="Disordered" evidence="4">
    <location>
        <begin position="384"/>
        <end position="442"/>
    </location>
</feature>
<feature type="compositionally biased region" description="Basic and acidic residues" evidence="4">
    <location>
        <begin position="206"/>
        <end position="228"/>
    </location>
</feature>
<dbReference type="SUPFAM" id="SSF48371">
    <property type="entry name" value="ARM repeat"/>
    <property type="match status" value="1"/>
</dbReference>
<keyword evidence="3" id="KW-0539">Nucleus</keyword>
<dbReference type="AlphaFoldDB" id="A0A9W4TRN0"/>
<dbReference type="EMBL" id="CANTUO010000001">
    <property type="protein sequence ID" value="CAI5755588.1"/>
    <property type="molecule type" value="Genomic_DNA"/>
</dbReference>
<feature type="compositionally biased region" description="Basic and acidic residues" evidence="4">
    <location>
        <begin position="108"/>
        <end position="132"/>
    </location>
</feature>
<evidence type="ECO:0000259" key="5">
    <source>
        <dbReference type="PROSITE" id="PS51366"/>
    </source>
</evidence>
<evidence type="ECO:0000256" key="2">
    <source>
        <dbReference type="ARBA" id="ARBA00006856"/>
    </source>
</evidence>
<dbReference type="Gene3D" id="1.25.40.180">
    <property type="match status" value="1"/>
</dbReference>
<feature type="compositionally biased region" description="Acidic residues" evidence="4">
    <location>
        <begin position="184"/>
        <end position="205"/>
    </location>
</feature>
<feature type="compositionally biased region" description="Acidic residues" evidence="4">
    <location>
        <begin position="314"/>
        <end position="340"/>
    </location>
</feature>
<comment type="similarity">
    <text evidence="2">Belongs to the CWC22 family.</text>
</comment>
<feature type="compositionally biased region" description="Acidic residues" evidence="4">
    <location>
        <begin position="230"/>
        <end position="239"/>
    </location>
</feature>
<dbReference type="GO" id="GO:0003723">
    <property type="term" value="F:RNA binding"/>
    <property type="evidence" value="ECO:0007669"/>
    <property type="project" value="InterPro"/>
</dbReference>
<organism evidence="6 7">
    <name type="scientific">Candida verbasci</name>
    <dbReference type="NCBI Taxonomy" id="1227364"/>
    <lineage>
        <taxon>Eukaryota</taxon>
        <taxon>Fungi</taxon>
        <taxon>Dikarya</taxon>
        <taxon>Ascomycota</taxon>
        <taxon>Saccharomycotina</taxon>
        <taxon>Pichiomycetes</taxon>
        <taxon>Debaryomycetaceae</taxon>
        <taxon>Candida/Lodderomyces clade</taxon>
        <taxon>Candida</taxon>
    </lineage>
</organism>
<proteinExistence type="inferred from homology"/>